<organism evidence="1 2">
    <name type="scientific">Phenylobacterium terrae</name>
    <dbReference type="NCBI Taxonomy" id="2665495"/>
    <lineage>
        <taxon>Bacteria</taxon>
        <taxon>Pseudomonadati</taxon>
        <taxon>Pseudomonadota</taxon>
        <taxon>Alphaproteobacteria</taxon>
        <taxon>Caulobacterales</taxon>
        <taxon>Caulobacteraceae</taxon>
        <taxon>Phenylobacterium</taxon>
    </lineage>
</organism>
<protein>
    <submittedName>
        <fullName evidence="1">Baseplate J/gp47 family protein</fullName>
    </submittedName>
</protein>
<accession>A0ABW4MW35</accession>
<evidence type="ECO:0000313" key="2">
    <source>
        <dbReference type="Proteomes" id="UP001597237"/>
    </source>
</evidence>
<evidence type="ECO:0000313" key="1">
    <source>
        <dbReference type="EMBL" id="MFD1781851.1"/>
    </source>
</evidence>
<gene>
    <name evidence="1" type="ORF">ACFSC0_00460</name>
</gene>
<dbReference type="Proteomes" id="UP001597237">
    <property type="component" value="Unassembled WGS sequence"/>
</dbReference>
<dbReference type="EMBL" id="JBHUEY010000001">
    <property type="protein sequence ID" value="MFD1781851.1"/>
    <property type="molecule type" value="Genomic_DNA"/>
</dbReference>
<dbReference type="RefSeq" id="WP_377281316.1">
    <property type="nucleotide sequence ID" value="NZ_JBHRSI010000003.1"/>
</dbReference>
<sequence>MADETDLVFGASELKALEELVRRSGDGGKYGLTEAGFAPKPYTQLLRESLAAARAVLGPDIDLAPGSAVRKILELGAIETTRTYATMAAVVDDLYIPTASGPALSRLGEELGVPRPFMRASGELQLTLEDHADAVRIPRGARLTSLGGDRHVFTLNEVELSTAAKTATVRAQAFYPGLDGNLDPGDAAQKITLWNDSYTPSDDLDRLADLRARALAANVRLEEVVSIQHETRFTGGEARWPDESYRELLLRMPRSVWTPEAIQAAVSMVPGVRRVAVQDQYGGLDLNRAIFGDFNFLERLFAAERDLISPYAFSILVAQEDGAIWGGPGGLLEAVLEAVEDLRPIGLFPRVERAATVHVFVRATVHVRGLPLPSGNRTAMNQSPPARAFKARLLERIDSYVGALGFDSPVRASKVEYQIMSDPNVVDVLDLELLHGSGASLLQEGPQGLGVGRNLDPIPRSVPVLVDTDEYITLVPAP</sequence>
<keyword evidence="2" id="KW-1185">Reference proteome</keyword>
<proteinExistence type="predicted"/>
<name>A0ABW4MW35_9CAUL</name>
<comment type="caution">
    <text evidence="1">The sequence shown here is derived from an EMBL/GenBank/DDBJ whole genome shotgun (WGS) entry which is preliminary data.</text>
</comment>
<reference evidence="2" key="1">
    <citation type="journal article" date="2019" name="Int. J. Syst. Evol. Microbiol.">
        <title>The Global Catalogue of Microorganisms (GCM) 10K type strain sequencing project: providing services to taxonomists for standard genome sequencing and annotation.</title>
        <authorList>
            <consortium name="The Broad Institute Genomics Platform"/>
            <consortium name="The Broad Institute Genome Sequencing Center for Infectious Disease"/>
            <person name="Wu L."/>
            <person name="Ma J."/>
        </authorList>
    </citation>
    <scope>NUCLEOTIDE SEQUENCE [LARGE SCALE GENOMIC DNA]</scope>
    <source>
        <strain evidence="2">DFY28</strain>
    </source>
</reference>